<dbReference type="EMBL" id="CP019699">
    <property type="protein sequence ID" value="AQS56506.1"/>
    <property type="molecule type" value="Genomic_DNA"/>
</dbReference>
<dbReference type="InterPro" id="IPR050097">
    <property type="entry name" value="Ferredoxin-NADP_redctase_2"/>
</dbReference>
<dbReference type="PRINTS" id="PR00368">
    <property type="entry name" value="FADPNR"/>
</dbReference>
<comment type="subunit">
    <text evidence="2">Homodimer.</text>
</comment>
<proteinExistence type="predicted"/>
<dbReference type="OrthoDB" id="5345169at2"/>
<name>A0A1U9K915_9BACL</name>
<organism evidence="6 7">
    <name type="scientific">Novibacillus thermophilus</name>
    <dbReference type="NCBI Taxonomy" id="1471761"/>
    <lineage>
        <taxon>Bacteria</taxon>
        <taxon>Bacillati</taxon>
        <taxon>Bacillota</taxon>
        <taxon>Bacilli</taxon>
        <taxon>Bacillales</taxon>
        <taxon>Thermoactinomycetaceae</taxon>
        <taxon>Novibacillus</taxon>
    </lineage>
</organism>
<dbReference type="Gene3D" id="3.50.50.60">
    <property type="entry name" value="FAD/NAD(P)-binding domain"/>
    <property type="match status" value="1"/>
</dbReference>
<dbReference type="Proteomes" id="UP000188603">
    <property type="component" value="Chromosome"/>
</dbReference>
<evidence type="ECO:0000256" key="1">
    <source>
        <dbReference type="ARBA" id="ARBA00001974"/>
    </source>
</evidence>
<keyword evidence="7" id="KW-1185">Reference proteome</keyword>
<dbReference type="SUPFAM" id="SSF51905">
    <property type="entry name" value="FAD/NAD(P)-binding domain"/>
    <property type="match status" value="1"/>
</dbReference>
<dbReference type="PRINTS" id="PR00469">
    <property type="entry name" value="PNDRDTASEII"/>
</dbReference>
<reference evidence="6 7" key="1">
    <citation type="journal article" date="2015" name="Int. J. Syst. Evol. Microbiol.">
        <title>Novibacillus thermophilus gen. nov., sp. nov., a Gram-staining-negative and moderately thermophilic member of the family Thermoactinomycetaceae.</title>
        <authorList>
            <person name="Yang G."/>
            <person name="Chen J."/>
            <person name="Zhou S."/>
        </authorList>
    </citation>
    <scope>NUCLEOTIDE SEQUENCE [LARGE SCALE GENOMIC DNA]</scope>
    <source>
        <strain evidence="6 7">SG-1</strain>
    </source>
</reference>
<dbReference type="PANTHER" id="PTHR48105">
    <property type="entry name" value="THIOREDOXIN REDUCTASE 1-RELATED-RELATED"/>
    <property type="match status" value="1"/>
</dbReference>
<dbReference type="KEGG" id="ntr:B0W44_12780"/>
<evidence type="ECO:0000256" key="3">
    <source>
        <dbReference type="ARBA" id="ARBA00022630"/>
    </source>
</evidence>
<evidence type="ECO:0000313" key="7">
    <source>
        <dbReference type="Proteomes" id="UP000188603"/>
    </source>
</evidence>
<keyword evidence="3" id="KW-0285">Flavoprotein</keyword>
<keyword evidence="4" id="KW-0560">Oxidoreductase</keyword>
<gene>
    <name evidence="6" type="ORF">B0W44_12780</name>
</gene>
<accession>A0A1U9K915</accession>
<feature type="domain" description="FAD/NAD(P)-binding" evidence="5">
    <location>
        <begin position="3"/>
        <end position="112"/>
    </location>
</feature>
<evidence type="ECO:0000256" key="2">
    <source>
        <dbReference type="ARBA" id="ARBA00011738"/>
    </source>
</evidence>
<dbReference type="RefSeq" id="WP_077720366.1">
    <property type="nucleotide sequence ID" value="NZ_CP019699.1"/>
</dbReference>
<protein>
    <submittedName>
        <fullName evidence="6">Pyridine nucleotide-disulfide oxidoreductase</fullName>
    </submittedName>
</protein>
<dbReference type="AlphaFoldDB" id="A0A1U9K915"/>
<dbReference type="InterPro" id="IPR023753">
    <property type="entry name" value="FAD/NAD-binding_dom"/>
</dbReference>
<dbReference type="STRING" id="1471761.B0W44_12780"/>
<dbReference type="InterPro" id="IPR036188">
    <property type="entry name" value="FAD/NAD-bd_sf"/>
</dbReference>
<dbReference type="GO" id="GO:0016491">
    <property type="term" value="F:oxidoreductase activity"/>
    <property type="evidence" value="ECO:0007669"/>
    <property type="project" value="UniProtKB-KW"/>
</dbReference>
<evidence type="ECO:0000256" key="4">
    <source>
        <dbReference type="ARBA" id="ARBA00023002"/>
    </source>
</evidence>
<comment type="cofactor">
    <cofactor evidence="1">
        <name>FAD</name>
        <dbReference type="ChEBI" id="CHEBI:57692"/>
    </cofactor>
</comment>
<sequence length="186" mass="19894">MRYDIAIVGAGPAGASAGLFAAKAGKKTIMFDHGKSVTKRAWIQNHYGVKDIDGPDLIRVGQEQATQFGAELKQEEVTNIVKTDSGFSLETENGTYEAKYVILATGVTVDLAEKIGVATKPGSEPRIKKVLDLDDKGETSIKGIWGAGTVADVSMHTIITAGDGAKVAINIISELNQERYVDHDFK</sequence>
<evidence type="ECO:0000313" key="6">
    <source>
        <dbReference type="EMBL" id="AQS56506.1"/>
    </source>
</evidence>
<dbReference type="Pfam" id="PF07992">
    <property type="entry name" value="Pyr_redox_2"/>
    <property type="match status" value="1"/>
</dbReference>
<evidence type="ECO:0000259" key="5">
    <source>
        <dbReference type="Pfam" id="PF07992"/>
    </source>
</evidence>